<feature type="compositionally biased region" description="Basic and acidic residues" evidence="15">
    <location>
        <begin position="630"/>
        <end position="639"/>
    </location>
</feature>
<evidence type="ECO:0000256" key="13">
    <source>
        <dbReference type="ARBA" id="ARBA00049802"/>
    </source>
</evidence>
<evidence type="ECO:0000259" key="16">
    <source>
        <dbReference type="PROSITE" id="PS50102"/>
    </source>
</evidence>
<dbReference type="InterPro" id="IPR005123">
    <property type="entry name" value="Oxoglu/Fe-dep_dioxygenase_dom"/>
</dbReference>
<dbReference type="SUPFAM" id="SSF53335">
    <property type="entry name" value="S-adenosyl-L-methionine-dependent methyltransferases"/>
    <property type="match status" value="1"/>
</dbReference>
<protein>
    <recommendedName>
        <fullName evidence="3">tRNA (carboxymethyluridine(34)-5-O)-methyltransferase</fullName>
        <ecNumber evidence="3">2.1.1.229</ecNumber>
    </recommendedName>
    <alternativeName>
        <fullName evidence="12">Alkylated DNA repair protein alkB homolog 8</fullName>
    </alternativeName>
    <alternativeName>
        <fullName evidence="13">S-adenosyl-L-methionine-dependent tRNA methyltransferase ALKBH8</fullName>
    </alternativeName>
</protein>
<feature type="region of interest" description="Disordered" evidence="15">
    <location>
        <begin position="612"/>
        <end position="655"/>
    </location>
</feature>
<proteinExistence type="inferred from homology"/>
<evidence type="ECO:0000256" key="12">
    <source>
        <dbReference type="ARBA" id="ARBA00049786"/>
    </source>
</evidence>
<keyword evidence="4" id="KW-0489">Methyltransferase</keyword>
<dbReference type="PANTHER" id="PTHR13069:SF37">
    <property type="entry name" value="FIRE DANCER"/>
    <property type="match status" value="1"/>
</dbReference>
<dbReference type="InterPro" id="IPR027450">
    <property type="entry name" value="AlkB-like"/>
</dbReference>
<dbReference type="Gene3D" id="2.60.120.590">
    <property type="entry name" value="Alpha-ketoglutarate-dependent dioxygenase AlkB-like"/>
    <property type="match status" value="1"/>
</dbReference>
<dbReference type="AlphaFoldDB" id="A0AAD4NAD0"/>
<comment type="function">
    <text evidence="11">Catalyzes the methylation of 5-carboxymethyl uridine to 5-methylcarboxymethyl uridine at the wobble position of the anticodon loop in tRNA via its methyltransferase domain. Catalyzes the last step in the formation of 5-methylcarboxymethyl uridine at the wobble position of the anticodon loop in target tRNA. Has a preference for tRNA(Arg) and tRNA(Glu), and does not bind tRNA(Lys). Binds tRNA and catalyzes the iron and alpha-ketoglutarate dependent hydroxylation of 5-methylcarboxymethyl uridine at the wobble position of the anticodon loop in tRNA via its dioxygenase domain, giving rise to 5-(S)-methoxycarbonylhydroxymethyluridine; has a preference for tRNA(Gly). Required for normal survival after DNA damage. May inhibit apoptosis and promote cell survival and angiogenesis.</text>
</comment>
<dbReference type="GO" id="GO:0106335">
    <property type="term" value="F:tRNA (5-carboxymethyluridine(34)-5-O)-methyltransferase activity"/>
    <property type="evidence" value="ECO:0007669"/>
    <property type="project" value="UniProtKB-EC"/>
</dbReference>
<evidence type="ECO:0000256" key="1">
    <source>
        <dbReference type="ARBA" id="ARBA00001954"/>
    </source>
</evidence>
<gene>
    <name evidence="18" type="ORF">DdX_07002</name>
</gene>
<evidence type="ECO:0000256" key="8">
    <source>
        <dbReference type="ARBA" id="ARBA00023004"/>
    </source>
</evidence>
<dbReference type="PROSITE" id="PS51471">
    <property type="entry name" value="FE2OG_OXY"/>
    <property type="match status" value="1"/>
</dbReference>
<feature type="domain" description="Fe2OG dioxygenase" evidence="17">
    <location>
        <begin position="238"/>
        <end position="343"/>
    </location>
</feature>
<dbReference type="GO" id="GO:0005634">
    <property type="term" value="C:nucleus"/>
    <property type="evidence" value="ECO:0007669"/>
    <property type="project" value="TreeGrafter"/>
</dbReference>
<dbReference type="Proteomes" id="UP001201812">
    <property type="component" value="Unassembled WGS sequence"/>
</dbReference>
<keyword evidence="9" id="KW-0511">Multifunctional enzyme</keyword>
<keyword evidence="19" id="KW-1185">Reference proteome</keyword>
<dbReference type="InterPro" id="IPR051422">
    <property type="entry name" value="AlkB_tRNA_MeTrf/Diox"/>
</dbReference>
<organism evidence="18 19">
    <name type="scientific">Ditylenchus destructor</name>
    <dbReference type="NCBI Taxonomy" id="166010"/>
    <lineage>
        <taxon>Eukaryota</taxon>
        <taxon>Metazoa</taxon>
        <taxon>Ecdysozoa</taxon>
        <taxon>Nematoda</taxon>
        <taxon>Chromadorea</taxon>
        <taxon>Rhabditida</taxon>
        <taxon>Tylenchina</taxon>
        <taxon>Tylenchomorpha</taxon>
        <taxon>Sphaerularioidea</taxon>
        <taxon>Anguinidae</taxon>
        <taxon>Anguininae</taxon>
        <taxon>Ditylenchus</taxon>
    </lineage>
</organism>
<dbReference type="Pfam" id="PF08241">
    <property type="entry name" value="Methyltransf_11"/>
    <property type="match status" value="1"/>
</dbReference>
<comment type="similarity">
    <text evidence="2">Belongs to the alkB family.</text>
</comment>
<reference evidence="18" key="1">
    <citation type="submission" date="2022-01" db="EMBL/GenBank/DDBJ databases">
        <title>Genome Sequence Resource for Two Populations of Ditylenchus destructor, the Migratory Endoparasitic Phytonematode.</title>
        <authorList>
            <person name="Zhang H."/>
            <person name="Lin R."/>
            <person name="Xie B."/>
        </authorList>
    </citation>
    <scope>NUCLEOTIDE SEQUENCE</scope>
    <source>
        <strain evidence="18">BazhouSP</strain>
    </source>
</reference>
<evidence type="ECO:0000313" key="18">
    <source>
        <dbReference type="EMBL" id="KAI1717263.1"/>
    </source>
</evidence>
<evidence type="ECO:0000256" key="3">
    <source>
        <dbReference type="ARBA" id="ARBA00012808"/>
    </source>
</evidence>
<evidence type="ECO:0000259" key="17">
    <source>
        <dbReference type="PROSITE" id="PS51471"/>
    </source>
</evidence>
<evidence type="ECO:0000256" key="5">
    <source>
        <dbReference type="ARBA" id="ARBA00022679"/>
    </source>
</evidence>
<evidence type="ECO:0000256" key="6">
    <source>
        <dbReference type="ARBA" id="ARBA00022833"/>
    </source>
</evidence>
<dbReference type="InterPro" id="IPR013216">
    <property type="entry name" value="Methyltransf_11"/>
</dbReference>
<comment type="caution">
    <text evidence="18">The sequence shown here is derived from an EMBL/GenBank/DDBJ whole genome shotgun (WGS) entry which is preliminary data.</text>
</comment>
<dbReference type="InterPro" id="IPR029063">
    <property type="entry name" value="SAM-dependent_MTases_sf"/>
</dbReference>
<dbReference type="CDD" id="cd02440">
    <property type="entry name" value="AdoMet_MTases"/>
    <property type="match status" value="1"/>
</dbReference>
<keyword evidence="7 14" id="KW-0694">RNA-binding</keyword>
<evidence type="ECO:0000256" key="7">
    <source>
        <dbReference type="ARBA" id="ARBA00022884"/>
    </source>
</evidence>
<keyword evidence="5" id="KW-0808">Transferase</keyword>
<evidence type="ECO:0000313" key="19">
    <source>
        <dbReference type="Proteomes" id="UP001201812"/>
    </source>
</evidence>
<dbReference type="SUPFAM" id="SSF54928">
    <property type="entry name" value="RNA-binding domain, RBD"/>
    <property type="match status" value="1"/>
</dbReference>
<dbReference type="InterPro" id="IPR035979">
    <property type="entry name" value="RBD_domain_sf"/>
</dbReference>
<dbReference type="InterPro" id="IPR000504">
    <property type="entry name" value="RRM_dom"/>
</dbReference>
<evidence type="ECO:0000256" key="9">
    <source>
        <dbReference type="ARBA" id="ARBA00023268"/>
    </source>
</evidence>
<dbReference type="InterPro" id="IPR037151">
    <property type="entry name" value="AlkB-like_sf"/>
</dbReference>
<comment type="cofactor">
    <cofactor evidence="1">
        <name>Fe(2+)</name>
        <dbReference type="ChEBI" id="CHEBI:29033"/>
    </cofactor>
</comment>
<evidence type="ECO:0000256" key="11">
    <source>
        <dbReference type="ARBA" id="ARBA00045506"/>
    </source>
</evidence>
<dbReference type="GO" id="GO:0030488">
    <property type="term" value="P:tRNA methylation"/>
    <property type="evidence" value="ECO:0007669"/>
    <property type="project" value="TreeGrafter"/>
</dbReference>
<evidence type="ECO:0000256" key="2">
    <source>
        <dbReference type="ARBA" id="ARBA00007879"/>
    </source>
</evidence>
<dbReference type="EC" id="2.1.1.229" evidence="3"/>
<dbReference type="EMBL" id="JAKKPZ010000009">
    <property type="protein sequence ID" value="KAI1717263.1"/>
    <property type="molecule type" value="Genomic_DNA"/>
</dbReference>
<dbReference type="SUPFAM" id="SSF51197">
    <property type="entry name" value="Clavaminate synthase-like"/>
    <property type="match status" value="1"/>
</dbReference>
<evidence type="ECO:0000256" key="4">
    <source>
        <dbReference type="ARBA" id="ARBA00022603"/>
    </source>
</evidence>
<dbReference type="GO" id="GO:0005737">
    <property type="term" value="C:cytoplasm"/>
    <property type="evidence" value="ECO:0007669"/>
    <property type="project" value="TreeGrafter"/>
</dbReference>
<dbReference type="GO" id="GO:0000049">
    <property type="term" value="F:tRNA binding"/>
    <property type="evidence" value="ECO:0007669"/>
    <property type="project" value="TreeGrafter"/>
</dbReference>
<feature type="domain" description="RRM" evidence="16">
    <location>
        <begin position="92"/>
        <end position="169"/>
    </location>
</feature>
<dbReference type="PANTHER" id="PTHR13069">
    <property type="entry name" value="ALKYLATED DNA REPAIR PROTEIN ALKB HOMOLOG 8"/>
    <property type="match status" value="1"/>
</dbReference>
<dbReference type="Gene3D" id="3.40.50.150">
    <property type="entry name" value="Vaccinia Virus protein VP39"/>
    <property type="match status" value="1"/>
</dbReference>
<dbReference type="InterPro" id="IPR012677">
    <property type="entry name" value="Nucleotide-bd_a/b_plait_sf"/>
</dbReference>
<dbReference type="Pfam" id="PF13532">
    <property type="entry name" value="2OG-FeII_Oxy_2"/>
    <property type="match status" value="1"/>
</dbReference>
<evidence type="ECO:0000256" key="14">
    <source>
        <dbReference type="PROSITE-ProRule" id="PRU00176"/>
    </source>
</evidence>
<dbReference type="Gene3D" id="3.30.70.330">
    <property type="match status" value="1"/>
</dbReference>
<feature type="compositionally biased region" description="Basic and acidic residues" evidence="15">
    <location>
        <begin position="14"/>
        <end position="23"/>
    </location>
</feature>
<sequence length="839" mass="95159">MNNTIILNGTGKGNGERPRKPNEDTTPSISGLVNFKRENPLTTDAAKTTFCTFSQHLYNAKMVSSLKSRTRSRRVENLVKKAGTTISEIPTNILFVSNSSVLCGVPLEKLEEVFYEFDQNCSFVVFPTSKSYSFVVFSDIQKAVEACKALDGTKAFVADKSTGISLAYVSHLPEGIAPYETPSKVLEAGMKNRQVFHYGYEFNYKQNNAFAKTKPIPDNLEKLIDKIMDAANLSNDLRPDQITVNIYGPGQGIPPHTDTHSAFEEPIISLSLLSDIVMEFRDCANSADSTNVLLPSRSLLVMCGAARYRYKHGIISRKYDVNPVNNKLMSRKKRISFTFRKVRTRPCDCPFVEFCDWDRGRMGIPDNNISGQQLEQEYVSQVYEQIAEHFDETRRSKWGVVNRFLDSLPDHSVVLDAGCGNGKYLIRNDSLCKIGCDVCENLVSIAHKKECEVFRGDALCLPFRDNSIDAALSIAVIHHFSTKERRTKALSEILRVLRAGGKACVTVWSMEQSLDEQESAYAKMRSRKTDSGEENEDSSINVDVGRLKVHDGRNFKQQDMLVPWNNVNSGEQFFRYYHLFRKWMQELKPTKGTQIPDKMSVVSNWQVFESSDSTIDESEHFKPQTGAPTTEEHENKENQPKTSTKVKMPEPSFPPKKSLETLIKGKSHVTFKEAQRVTTTSSEWYFLALDDEQEARKKAAEKDKVERMLRKTQERSEMIAATSKRRAAIAANRRAVAMDVLKGKRELDDEAVRILHTDSSQISSFPRTFMEEMAEKAKRRYKQSQLRMERERGNFREKQLEMATNNVLAHSSAAIAKAVANLRFSRTHSTLSVRGRRET</sequence>
<evidence type="ECO:0000256" key="15">
    <source>
        <dbReference type="SAM" id="MobiDB-lite"/>
    </source>
</evidence>
<feature type="region of interest" description="Disordered" evidence="15">
    <location>
        <begin position="1"/>
        <end position="30"/>
    </location>
</feature>
<dbReference type="GO" id="GO:0002098">
    <property type="term" value="P:tRNA wobble uridine modification"/>
    <property type="evidence" value="ECO:0007669"/>
    <property type="project" value="TreeGrafter"/>
</dbReference>
<keyword evidence="8" id="KW-0408">Iron</keyword>
<name>A0AAD4NAD0_9BILA</name>
<dbReference type="PROSITE" id="PS50102">
    <property type="entry name" value="RRM"/>
    <property type="match status" value="1"/>
</dbReference>
<dbReference type="GO" id="GO:0008757">
    <property type="term" value="F:S-adenosylmethionine-dependent methyltransferase activity"/>
    <property type="evidence" value="ECO:0007669"/>
    <property type="project" value="InterPro"/>
</dbReference>
<keyword evidence="6" id="KW-0862">Zinc</keyword>
<evidence type="ECO:0000256" key="10">
    <source>
        <dbReference type="ARBA" id="ARBA00034996"/>
    </source>
</evidence>
<comment type="catalytic activity">
    <reaction evidence="10">
        <text>5-(carboxymethyl)uridine(34) in tRNA + S-adenosyl-L-methionine = 5-(2-methoxy-2-oxoethyl)uridine(34) in tRNA + S-adenosyl-L-homocysteine</text>
        <dbReference type="Rhea" id="RHEA:43208"/>
        <dbReference type="Rhea" id="RHEA-COMP:10407"/>
        <dbReference type="Rhea" id="RHEA-COMP:10408"/>
        <dbReference type="ChEBI" id="CHEBI:57856"/>
        <dbReference type="ChEBI" id="CHEBI:59789"/>
        <dbReference type="ChEBI" id="CHEBI:74851"/>
        <dbReference type="ChEBI" id="CHEBI:74882"/>
        <dbReference type="EC" id="2.1.1.229"/>
    </reaction>
</comment>
<accession>A0AAD4NAD0</accession>